<reference evidence="3" key="1">
    <citation type="journal article" date="2019" name="Int. J. Syst. Evol. Microbiol.">
        <title>The Global Catalogue of Microorganisms (GCM) 10K type strain sequencing project: providing services to taxonomists for standard genome sequencing and annotation.</title>
        <authorList>
            <consortium name="The Broad Institute Genomics Platform"/>
            <consortium name="The Broad Institute Genome Sequencing Center for Infectious Disease"/>
            <person name="Wu L."/>
            <person name="Ma J."/>
        </authorList>
    </citation>
    <scope>NUCLEOTIDE SEQUENCE [LARGE SCALE GENOMIC DNA]</scope>
    <source>
        <strain evidence="3">JCM 17705</strain>
    </source>
</reference>
<gene>
    <name evidence="2" type="ORF">GCM10023149_23540</name>
</gene>
<evidence type="ECO:0000313" key="3">
    <source>
        <dbReference type="Proteomes" id="UP001500582"/>
    </source>
</evidence>
<evidence type="ECO:0000313" key="2">
    <source>
        <dbReference type="EMBL" id="GAA4322924.1"/>
    </source>
</evidence>
<sequence length="335" mass="37197">MKIRYQLTCLLLLVSFTTIAQTDKQATIKKMTDSIKLATLSELAVKNPALRQINISTDIISRGNISSKLYNDPLFKGKASTVRTNLLFNVPVKSWGKNSLSASVSYFQQHIQIREVQSFSPMLNNNDFVSDKSTVGLSFGIQRRDSIFGRPVFLMASVLGVTNDASSIKKLSYLGTAIFPLKQTATTRYSVGIILNIDPSLKVPVVPLFTYWHKFSNDIELNFNLPQQAGLRKAFSDRLSGTLGTSLSGSIAFFNLTQPNLPHDANYTTIDLKTGPGIEYRLGKKFMVGVNGGILTPLSARAFDRDKTSSEYFISNKLSNVLYMNFTFSVLPFLK</sequence>
<feature type="signal peptide" evidence="1">
    <location>
        <begin position="1"/>
        <end position="20"/>
    </location>
</feature>
<evidence type="ECO:0008006" key="4">
    <source>
        <dbReference type="Google" id="ProtNLM"/>
    </source>
</evidence>
<organism evidence="2 3">
    <name type="scientific">Mucilaginibacter gynuensis</name>
    <dbReference type="NCBI Taxonomy" id="1302236"/>
    <lineage>
        <taxon>Bacteria</taxon>
        <taxon>Pseudomonadati</taxon>
        <taxon>Bacteroidota</taxon>
        <taxon>Sphingobacteriia</taxon>
        <taxon>Sphingobacteriales</taxon>
        <taxon>Sphingobacteriaceae</taxon>
        <taxon>Mucilaginibacter</taxon>
    </lineage>
</organism>
<proteinExistence type="predicted"/>
<feature type="chain" id="PRO_5045395610" description="Outer membrane beta-barrel porin/alpha-amylase" evidence="1">
    <location>
        <begin position="21"/>
        <end position="335"/>
    </location>
</feature>
<name>A0ABP8GEM6_9SPHI</name>
<dbReference type="EMBL" id="BAABFT010000005">
    <property type="protein sequence ID" value="GAA4322924.1"/>
    <property type="molecule type" value="Genomic_DNA"/>
</dbReference>
<comment type="caution">
    <text evidence="2">The sequence shown here is derived from an EMBL/GenBank/DDBJ whole genome shotgun (WGS) entry which is preliminary data.</text>
</comment>
<dbReference type="RefSeq" id="WP_345211271.1">
    <property type="nucleotide sequence ID" value="NZ_BAABFT010000005.1"/>
</dbReference>
<keyword evidence="1" id="KW-0732">Signal</keyword>
<dbReference type="Proteomes" id="UP001500582">
    <property type="component" value="Unassembled WGS sequence"/>
</dbReference>
<accession>A0ABP8GEM6</accession>
<keyword evidence="3" id="KW-1185">Reference proteome</keyword>
<protein>
    <recommendedName>
        <fullName evidence="4">Outer membrane beta-barrel porin/alpha-amylase</fullName>
    </recommendedName>
</protein>
<evidence type="ECO:0000256" key="1">
    <source>
        <dbReference type="SAM" id="SignalP"/>
    </source>
</evidence>